<dbReference type="PANTHER" id="PTHR24363">
    <property type="entry name" value="SERINE/THREONINE PROTEIN KINASE"/>
    <property type="match status" value="1"/>
</dbReference>
<evidence type="ECO:0000256" key="5">
    <source>
        <dbReference type="ARBA" id="ARBA00022777"/>
    </source>
</evidence>
<evidence type="ECO:0000256" key="3">
    <source>
        <dbReference type="ARBA" id="ARBA00022679"/>
    </source>
</evidence>
<evidence type="ECO:0000256" key="6">
    <source>
        <dbReference type="ARBA" id="ARBA00022840"/>
    </source>
</evidence>
<comment type="catalytic activity">
    <reaction evidence="7">
        <text>L-threonyl-[protein] + ATP = O-phospho-L-threonyl-[protein] + ADP + H(+)</text>
        <dbReference type="Rhea" id="RHEA:46608"/>
        <dbReference type="Rhea" id="RHEA-COMP:11060"/>
        <dbReference type="Rhea" id="RHEA-COMP:11605"/>
        <dbReference type="ChEBI" id="CHEBI:15378"/>
        <dbReference type="ChEBI" id="CHEBI:30013"/>
        <dbReference type="ChEBI" id="CHEBI:30616"/>
        <dbReference type="ChEBI" id="CHEBI:61977"/>
        <dbReference type="ChEBI" id="CHEBI:456216"/>
        <dbReference type="EC" id="2.7.11.1"/>
    </reaction>
</comment>
<keyword evidence="3 13" id="KW-0808">Transferase</keyword>
<keyword evidence="2" id="KW-0723">Serine/threonine-protein kinase</keyword>
<protein>
    <recommendedName>
        <fullName evidence="1">non-specific serine/threonine protein kinase</fullName>
        <ecNumber evidence="1">2.7.11.1</ecNumber>
    </recommendedName>
</protein>
<dbReference type="EMBL" id="PQWO01000011">
    <property type="protein sequence ID" value="PZD72245.1"/>
    <property type="molecule type" value="Genomic_DNA"/>
</dbReference>
<dbReference type="GO" id="GO:0106310">
    <property type="term" value="F:protein serine kinase activity"/>
    <property type="evidence" value="ECO:0007669"/>
    <property type="project" value="RHEA"/>
</dbReference>
<evidence type="ECO:0000256" key="1">
    <source>
        <dbReference type="ARBA" id="ARBA00012513"/>
    </source>
</evidence>
<accession>A0A2W1JLC4</accession>
<evidence type="ECO:0000313" key="13">
    <source>
        <dbReference type="EMBL" id="PZD72245.1"/>
    </source>
</evidence>
<dbReference type="InterPro" id="IPR017441">
    <property type="entry name" value="Protein_kinase_ATP_BS"/>
</dbReference>
<evidence type="ECO:0000256" key="8">
    <source>
        <dbReference type="ARBA" id="ARBA00048679"/>
    </source>
</evidence>
<keyword evidence="14" id="KW-1185">Reference proteome</keyword>
<dbReference type="InterPro" id="IPR011009">
    <property type="entry name" value="Kinase-like_dom_sf"/>
</dbReference>
<dbReference type="GO" id="GO:0004674">
    <property type="term" value="F:protein serine/threonine kinase activity"/>
    <property type="evidence" value="ECO:0007669"/>
    <property type="project" value="UniProtKB-KW"/>
</dbReference>
<proteinExistence type="predicted"/>
<evidence type="ECO:0000256" key="9">
    <source>
        <dbReference type="PROSITE-ProRule" id="PRU10141"/>
    </source>
</evidence>
<keyword evidence="11" id="KW-0812">Transmembrane</keyword>
<dbReference type="Pfam" id="PF00069">
    <property type="entry name" value="Pkinase"/>
    <property type="match status" value="1"/>
</dbReference>
<name>A0A2W1JLC4_9CYAN</name>
<dbReference type="SUPFAM" id="SSF56112">
    <property type="entry name" value="Protein kinase-like (PK-like)"/>
    <property type="match status" value="1"/>
</dbReference>
<evidence type="ECO:0000256" key="2">
    <source>
        <dbReference type="ARBA" id="ARBA00022527"/>
    </source>
</evidence>
<keyword evidence="4 9" id="KW-0547">Nucleotide-binding</keyword>
<evidence type="ECO:0000256" key="10">
    <source>
        <dbReference type="SAM" id="MobiDB-lite"/>
    </source>
</evidence>
<feature type="transmembrane region" description="Helical" evidence="11">
    <location>
        <begin position="365"/>
        <end position="390"/>
    </location>
</feature>
<comment type="caution">
    <text evidence="13">The sequence shown here is derived from an EMBL/GenBank/DDBJ whole genome shotgun (WGS) entry which is preliminary data.</text>
</comment>
<dbReference type="PROSITE" id="PS00107">
    <property type="entry name" value="PROTEIN_KINASE_ATP"/>
    <property type="match status" value="1"/>
</dbReference>
<reference evidence="13 14" key="1">
    <citation type="journal article" date="2018" name="Sci. Rep.">
        <title>A novel species of the marine cyanobacterium Acaryochloris with a unique pigment content and lifestyle.</title>
        <authorList>
            <person name="Partensky F."/>
            <person name="Six C."/>
            <person name="Ratin M."/>
            <person name="Garczarek L."/>
            <person name="Vaulot D."/>
            <person name="Probert I."/>
            <person name="Calteau A."/>
            <person name="Gourvil P."/>
            <person name="Marie D."/>
            <person name="Grebert T."/>
            <person name="Bouchier C."/>
            <person name="Le Panse S."/>
            <person name="Gachenot M."/>
            <person name="Rodriguez F."/>
            <person name="Garrido J.L."/>
        </authorList>
    </citation>
    <scope>NUCLEOTIDE SEQUENCE [LARGE SCALE GENOMIC DNA]</scope>
    <source>
        <strain evidence="13 14">RCC1774</strain>
    </source>
</reference>
<feature type="region of interest" description="Disordered" evidence="10">
    <location>
        <begin position="395"/>
        <end position="419"/>
    </location>
</feature>
<evidence type="ECO:0000256" key="7">
    <source>
        <dbReference type="ARBA" id="ARBA00047899"/>
    </source>
</evidence>
<keyword evidence="6 9" id="KW-0067">ATP-binding</keyword>
<dbReference type="OrthoDB" id="507628at2"/>
<evidence type="ECO:0000259" key="12">
    <source>
        <dbReference type="PROSITE" id="PS50011"/>
    </source>
</evidence>
<organism evidence="13 14">
    <name type="scientific">Acaryochloris thomasi RCC1774</name>
    <dbReference type="NCBI Taxonomy" id="1764569"/>
    <lineage>
        <taxon>Bacteria</taxon>
        <taxon>Bacillati</taxon>
        <taxon>Cyanobacteriota</taxon>
        <taxon>Cyanophyceae</taxon>
        <taxon>Acaryochloridales</taxon>
        <taxon>Acaryochloridaceae</taxon>
        <taxon>Acaryochloris</taxon>
        <taxon>Acaryochloris thomasi</taxon>
    </lineage>
</organism>
<dbReference type="Proteomes" id="UP000248857">
    <property type="component" value="Unassembled WGS sequence"/>
</dbReference>
<dbReference type="InterPro" id="IPR000719">
    <property type="entry name" value="Prot_kinase_dom"/>
</dbReference>
<keyword evidence="11" id="KW-0472">Membrane</keyword>
<evidence type="ECO:0000313" key="14">
    <source>
        <dbReference type="Proteomes" id="UP000248857"/>
    </source>
</evidence>
<dbReference type="GO" id="GO:0005524">
    <property type="term" value="F:ATP binding"/>
    <property type="evidence" value="ECO:0007669"/>
    <property type="project" value="UniProtKB-UniRule"/>
</dbReference>
<dbReference type="AlphaFoldDB" id="A0A2W1JLC4"/>
<dbReference type="Gene3D" id="3.30.200.20">
    <property type="entry name" value="Phosphorylase Kinase, domain 1"/>
    <property type="match status" value="1"/>
</dbReference>
<dbReference type="RefSeq" id="WP_110987230.1">
    <property type="nucleotide sequence ID" value="NZ_CAWNWM010000011.1"/>
</dbReference>
<feature type="binding site" evidence="9">
    <location>
        <position position="71"/>
    </location>
    <ligand>
        <name>ATP</name>
        <dbReference type="ChEBI" id="CHEBI:30616"/>
    </ligand>
</feature>
<dbReference type="EC" id="2.7.11.1" evidence="1"/>
<keyword evidence="5 13" id="KW-0418">Kinase</keyword>
<dbReference type="CDD" id="cd14014">
    <property type="entry name" value="STKc_PknB_like"/>
    <property type="match status" value="1"/>
</dbReference>
<dbReference type="Gene3D" id="1.10.510.10">
    <property type="entry name" value="Transferase(Phosphotransferase) domain 1"/>
    <property type="match status" value="1"/>
</dbReference>
<feature type="domain" description="Protein kinase" evidence="12">
    <location>
        <begin position="41"/>
        <end position="305"/>
    </location>
</feature>
<evidence type="ECO:0000256" key="4">
    <source>
        <dbReference type="ARBA" id="ARBA00022741"/>
    </source>
</evidence>
<keyword evidence="11" id="KW-1133">Transmembrane helix</keyword>
<dbReference type="PROSITE" id="PS50011">
    <property type="entry name" value="PROTEIN_KINASE_DOM"/>
    <property type="match status" value="1"/>
</dbReference>
<evidence type="ECO:0000256" key="11">
    <source>
        <dbReference type="SAM" id="Phobius"/>
    </source>
</evidence>
<dbReference type="PANTHER" id="PTHR24363:SF0">
    <property type="entry name" value="SERINE_THREONINE KINASE LIKE DOMAIN CONTAINING 1"/>
    <property type="match status" value="1"/>
</dbReference>
<sequence length="562" mass="62948">MTTLLSCSRGHPNPSSHRFCERCGEQLERAIRPGKVVCDRYRVVEALGQGGFGQTYLVEDSNRFNERCVLKVFAPSVDSPAALEKAKELFNREAEVLYRLEHPQIPRFREWFTELPALYLVQDYVEGQTYQMLLKQRQQPFSESEVASFLRQALPVLDYIHGRGMVHRDISPDNLMRRTCDRKPVLIDFGGVKEITASLGRFGAEAPSGGLTLIGKPGYAPEEQIRLGRVSPASDIYALGVTALVLLVGQEPQDFFDANTCTFKWQPFVNLSPGFAAVLEKMVASHAVKRYRAAAQVLKDLEPLEIADVGNDSRGTLPPDAPNTMPPATAVENPYLTQQTVIAQVQSPGPVAKIGNSLRNGLVKLLQAVVIVAIMITVGALAFGAVYSWLQQSPATSEPTESPEPAPTPPQGFSADEQSRKRELFKRLRATNTGLTYFNQVTNEAFYLEYPRYPRRPLTKGAADAKLRAEWDQVGTEVVDALEAISPSSRQRIGRYGPSTRKGWDVQLRKARVNQAKFYRDVDRQFQQQLTMYRGTELEGKRGEQIWFAIANDRLQQELKER</sequence>
<gene>
    <name evidence="13" type="primary">spkB_13</name>
    <name evidence="13" type="ORF">C1752_03832</name>
</gene>
<comment type="catalytic activity">
    <reaction evidence="8">
        <text>L-seryl-[protein] + ATP = O-phospho-L-seryl-[protein] + ADP + H(+)</text>
        <dbReference type="Rhea" id="RHEA:17989"/>
        <dbReference type="Rhea" id="RHEA-COMP:9863"/>
        <dbReference type="Rhea" id="RHEA-COMP:11604"/>
        <dbReference type="ChEBI" id="CHEBI:15378"/>
        <dbReference type="ChEBI" id="CHEBI:29999"/>
        <dbReference type="ChEBI" id="CHEBI:30616"/>
        <dbReference type="ChEBI" id="CHEBI:83421"/>
        <dbReference type="ChEBI" id="CHEBI:456216"/>
        <dbReference type="EC" id="2.7.11.1"/>
    </reaction>
</comment>